<dbReference type="InterPro" id="IPR027410">
    <property type="entry name" value="TCP-1-like_intermed_sf"/>
</dbReference>
<dbReference type="InterPro" id="IPR012718">
    <property type="entry name" value="Chap_CCT_epsi"/>
</dbReference>
<keyword evidence="6 10" id="KW-0143">Chaperone</keyword>
<keyword evidence="4 10" id="KW-0547">Nucleotide-binding</keyword>
<organism evidence="11 12">
    <name type="scientific">Actinidia rufa</name>
    <dbReference type="NCBI Taxonomy" id="165716"/>
    <lineage>
        <taxon>Eukaryota</taxon>
        <taxon>Viridiplantae</taxon>
        <taxon>Streptophyta</taxon>
        <taxon>Embryophyta</taxon>
        <taxon>Tracheophyta</taxon>
        <taxon>Spermatophyta</taxon>
        <taxon>Magnoliopsida</taxon>
        <taxon>eudicotyledons</taxon>
        <taxon>Gunneridae</taxon>
        <taxon>Pentapetalae</taxon>
        <taxon>asterids</taxon>
        <taxon>Ericales</taxon>
        <taxon>Actinidiaceae</taxon>
        <taxon>Actinidia</taxon>
    </lineage>
</organism>
<keyword evidence="12" id="KW-1185">Reference proteome</keyword>
<evidence type="ECO:0000313" key="12">
    <source>
        <dbReference type="Proteomes" id="UP000585474"/>
    </source>
</evidence>
<comment type="subcellular location">
    <subcellularLocation>
        <location evidence="1">Cytoplasm</location>
    </subcellularLocation>
</comment>
<dbReference type="InterPro" id="IPR002423">
    <property type="entry name" value="Cpn60/GroEL/TCP-1"/>
</dbReference>
<dbReference type="GO" id="GO:0016887">
    <property type="term" value="F:ATP hydrolysis activity"/>
    <property type="evidence" value="ECO:0007669"/>
    <property type="project" value="InterPro"/>
</dbReference>
<dbReference type="PROSITE" id="PS00995">
    <property type="entry name" value="TCP1_3"/>
    <property type="match status" value="1"/>
</dbReference>
<evidence type="ECO:0000313" key="11">
    <source>
        <dbReference type="EMBL" id="GFZ00029.1"/>
    </source>
</evidence>
<dbReference type="SUPFAM" id="SSF48592">
    <property type="entry name" value="GroEL equatorial domain-like"/>
    <property type="match status" value="1"/>
</dbReference>
<dbReference type="Gene3D" id="1.10.560.10">
    <property type="entry name" value="GroEL-like equatorial domain"/>
    <property type="match status" value="2"/>
</dbReference>
<dbReference type="GO" id="GO:0005524">
    <property type="term" value="F:ATP binding"/>
    <property type="evidence" value="ECO:0007669"/>
    <property type="project" value="UniProtKB-KW"/>
</dbReference>
<dbReference type="Proteomes" id="UP000585474">
    <property type="component" value="Unassembled WGS sequence"/>
</dbReference>
<evidence type="ECO:0000256" key="7">
    <source>
        <dbReference type="ARBA" id="ARBA00024086"/>
    </source>
</evidence>
<evidence type="ECO:0000256" key="6">
    <source>
        <dbReference type="ARBA" id="ARBA00023186"/>
    </source>
</evidence>
<accession>A0A7J0FMS6</accession>
<dbReference type="InterPro" id="IPR002194">
    <property type="entry name" value="Chaperonin_TCP-1_CS"/>
</dbReference>
<proteinExistence type="inferred from homology"/>
<dbReference type="Gene3D" id="3.50.7.10">
    <property type="entry name" value="GroEL"/>
    <property type="match status" value="1"/>
</dbReference>
<dbReference type="PROSITE" id="PS00751">
    <property type="entry name" value="TCP1_2"/>
    <property type="match status" value="1"/>
</dbReference>
<comment type="similarity">
    <text evidence="2 10">Belongs to the TCP-1 chaperonin family.</text>
</comment>
<dbReference type="PROSITE" id="PS00750">
    <property type="entry name" value="TCP1_1"/>
    <property type="match status" value="1"/>
</dbReference>
<dbReference type="OrthoDB" id="10248520at2759"/>
<dbReference type="FunFam" id="3.50.7.10:FF:000003">
    <property type="entry name" value="T-complex protein 1 subunit epsilon"/>
    <property type="match status" value="1"/>
</dbReference>
<dbReference type="InterPro" id="IPR027413">
    <property type="entry name" value="GROEL-like_equatorial_sf"/>
</dbReference>
<dbReference type="PANTHER" id="PTHR11353">
    <property type="entry name" value="CHAPERONIN"/>
    <property type="match status" value="1"/>
</dbReference>
<evidence type="ECO:0000256" key="10">
    <source>
        <dbReference type="RuleBase" id="RU004187"/>
    </source>
</evidence>
<dbReference type="FunFam" id="1.10.560.10:FF:000053">
    <property type="entry name" value="T-complex protein 1 subunit delta"/>
    <property type="match status" value="1"/>
</dbReference>
<dbReference type="InterPro" id="IPR017998">
    <property type="entry name" value="Chaperone_TCP-1"/>
</dbReference>
<evidence type="ECO:0000256" key="8">
    <source>
        <dbReference type="ARBA" id="ARBA00024677"/>
    </source>
</evidence>
<dbReference type="NCBIfam" id="TIGR02343">
    <property type="entry name" value="chap_CCT_epsi"/>
    <property type="match status" value="1"/>
</dbReference>
<dbReference type="CDD" id="cd03339">
    <property type="entry name" value="TCP1_epsilon"/>
    <property type="match status" value="1"/>
</dbReference>
<comment type="function">
    <text evidence="8">Molecular chaperone; assists the folding of proteins upon ATP hydrolysis. Known to play a role, in vitro, in the folding of actin and tubulin.</text>
</comment>
<dbReference type="NCBIfam" id="NF041082">
    <property type="entry name" value="thermosome_alpha"/>
    <property type="match status" value="1"/>
</dbReference>
<dbReference type="PRINTS" id="PR00304">
    <property type="entry name" value="TCOMPLEXTCP1"/>
</dbReference>
<dbReference type="InterPro" id="IPR027409">
    <property type="entry name" value="GroEL-like_apical_dom_sf"/>
</dbReference>
<gene>
    <name evidence="11" type="ORF">Acr_13g0014280</name>
</gene>
<dbReference type="InterPro" id="IPR053374">
    <property type="entry name" value="TCP-1_chaperonin"/>
</dbReference>
<name>A0A7J0FMS6_9ERIC</name>
<dbReference type="GO" id="GO:0051082">
    <property type="term" value="F:unfolded protein binding"/>
    <property type="evidence" value="ECO:0007669"/>
    <property type="project" value="InterPro"/>
</dbReference>
<dbReference type="NCBIfam" id="NF041083">
    <property type="entry name" value="thermosome_beta"/>
    <property type="match status" value="1"/>
</dbReference>
<evidence type="ECO:0000256" key="2">
    <source>
        <dbReference type="ARBA" id="ARBA00008020"/>
    </source>
</evidence>
<dbReference type="GO" id="GO:0005832">
    <property type="term" value="C:chaperonin-containing T-complex"/>
    <property type="evidence" value="ECO:0007669"/>
    <property type="project" value="UniProtKB-ARBA"/>
</dbReference>
<dbReference type="SUPFAM" id="SSF54849">
    <property type="entry name" value="GroEL-intermediate domain like"/>
    <property type="match status" value="1"/>
</dbReference>
<dbReference type="InterPro" id="IPR054827">
    <property type="entry name" value="thermosome_alpha"/>
</dbReference>
<dbReference type="AlphaFoldDB" id="A0A7J0FMS6"/>
<dbReference type="EMBL" id="BJWL01000013">
    <property type="protein sequence ID" value="GFZ00029.1"/>
    <property type="molecule type" value="Genomic_DNA"/>
</dbReference>
<keyword evidence="3" id="KW-0963">Cytoplasm</keyword>
<evidence type="ECO:0000256" key="1">
    <source>
        <dbReference type="ARBA" id="ARBA00004496"/>
    </source>
</evidence>
<dbReference type="GO" id="GO:0140662">
    <property type="term" value="F:ATP-dependent protein folding chaperone"/>
    <property type="evidence" value="ECO:0007669"/>
    <property type="project" value="InterPro"/>
</dbReference>
<reference evidence="11 12" key="1">
    <citation type="submission" date="2019-07" db="EMBL/GenBank/DDBJ databases">
        <title>De Novo Assembly of kiwifruit Actinidia rufa.</title>
        <authorList>
            <person name="Sugita-Konishi S."/>
            <person name="Sato K."/>
            <person name="Mori E."/>
            <person name="Abe Y."/>
            <person name="Kisaki G."/>
            <person name="Hamano K."/>
            <person name="Suezawa K."/>
            <person name="Otani M."/>
            <person name="Fukuda T."/>
            <person name="Manabe T."/>
            <person name="Gomi K."/>
            <person name="Tabuchi M."/>
            <person name="Akimitsu K."/>
            <person name="Kataoka I."/>
        </authorList>
    </citation>
    <scope>NUCLEOTIDE SEQUENCE [LARGE SCALE GENOMIC DNA]</scope>
    <source>
        <strain evidence="12">cv. Fuchu</strain>
    </source>
</reference>
<evidence type="ECO:0000256" key="9">
    <source>
        <dbReference type="ARBA" id="ARBA00033325"/>
    </source>
</evidence>
<keyword evidence="5 10" id="KW-0067">ATP-binding</keyword>
<dbReference type="SUPFAM" id="SSF52029">
    <property type="entry name" value="GroEL apical domain-like"/>
    <property type="match status" value="1"/>
</dbReference>
<evidence type="ECO:0000256" key="3">
    <source>
        <dbReference type="ARBA" id="ARBA00022490"/>
    </source>
</evidence>
<evidence type="ECO:0000256" key="4">
    <source>
        <dbReference type="ARBA" id="ARBA00022741"/>
    </source>
</evidence>
<comment type="caution">
    <text evidence="11">The sequence shown here is derived from an EMBL/GenBank/DDBJ whole genome shotgun (WGS) entry which is preliminary data.</text>
</comment>
<dbReference type="Pfam" id="PF00118">
    <property type="entry name" value="Cpn60_TCP1"/>
    <property type="match status" value="2"/>
</dbReference>
<sequence>MALAFDDFGRPFIIIKEQEQKTRLRGLDAHKSNISAAKAVAHILRTSLGPKGMDKMMQSPDGDVTITNDGATILEQMDVDNQIAKLMVELSRSQDYEIGDGTTGVVVMAGALLEQAERLLERGIHPIRVAEGYEMASRIAVEHLERIAHKFEFSVTNIEPLVQTCMTTLSSKIVNRCKRSLAEIAVKAVMAVADLERKDVNLDLIKVEGKVGGKLEDTELIYGILVDKDMSHPQMPKQIEDAKIAILTCPFEPPKPKTKHKVDIDTVEKFQTLRQQEQKYFDDMVQQCKDVGATLVICQWGFDDEANHLLMNRNLPAVRWVGGVELELIAIATGGRIVPRFQELTSEKLGKAGLVREKSFGTTKDRMLYIEHCANSRAVTIFIRGGNKMMIEETQSEAYMMHYVWLGISFATILSSMVAARLKFLLAHLLLRPLLMDIQELNRYDGVDYNYAIRAFADSLDSVPMALAENSGLQPIETLSAVKSQQLKENNPCCGIDCNDIGTNDMREQNVFETLIGKKQQILLATQVVKMILKIDDVISPSDY</sequence>
<protein>
    <recommendedName>
        <fullName evidence="7">T-complex protein 1 subunit epsilon</fullName>
    </recommendedName>
    <alternativeName>
        <fullName evidence="9">CCT-epsilon</fullName>
    </alternativeName>
</protein>
<evidence type="ECO:0000256" key="5">
    <source>
        <dbReference type="ARBA" id="ARBA00022840"/>
    </source>
</evidence>